<evidence type="ECO:0000259" key="9">
    <source>
        <dbReference type="PROSITE" id="PS50111"/>
    </source>
</evidence>
<organism evidence="11 12">
    <name type="scientific">Metabacillus indicus</name>
    <name type="common">Bacillus indicus</name>
    <dbReference type="NCBI Taxonomy" id="246786"/>
    <lineage>
        <taxon>Bacteria</taxon>
        <taxon>Bacillati</taxon>
        <taxon>Bacillota</taxon>
        <taxon>Bacilli</taxon>
        <taxon>Bacillales</taxon>
        <taxon>Bacillaceae</taxon>
        <taxon>Metabacillus</taxon>
    </lineage>
</organism>
<dbReference type="GO" id="GO:0007165">
    <property type="term" value="P:signal transduction"/>
    <property type="evidence" value="ECO:0007669"/>
    <property type="project" value="UniProtKB-KW"/>
</dbReference>
<keyword evidence="8" id="KW-0812">Transmembrane</keyword>
<evidence type="ECO:0000256" key="5">
    <source>
        <dbReference type="ARBA" id="ARBA00029447"/>
    </source>
</evidence>
<reference evidence="11 12" key="1">
    <citation type="journal article" date="2005" name="Int. J. Syst. Evol. Microbiol.">
        <title>Bacillus cibi sp. nov., isolated from jeotgal, a traditional Korean fermented seafood.</title>
        <authorList>
            <person name="Yoon J.H."/>
            <person name="Lee C.H."/>
            <person name="Oh T.K."/>
        </authorList>
    </citation>
    <scope>NUCLEOTIDE SEQUENCE [LARGE SCALE GENOMIC DNA]</scope>
    <source>
        <strain evidence="11 12">DSM 16189</strain>
    </source>
</reference>
<dbReference type="CDD" id="cd06225">
    <property type="entry name" value="HAMP"/>
    <property type="match status" value="1"/>
</dbReference>
<gene>
    <name evidence="11" type="ORF">GS18_0200070</name>
</gene>
<dbReference type="SMART" id="SM00304">
    <property type="entry name" value="HAMP"/>
    <property type="match status" value="1"/>
</dbReference>
<feature type="domain" description="Methyl-accepting transducer" evidence="9">
    <location>
        <begin position="263"/>
        <end position="513"/>
    </location>
</feature>
<dbReference type="RefSeq" id="WP_029282698.1">
    <property type="nucleotide sequence ID" value="NZ_JNVC02000001.1"/>
</dbReference>
<comment type="subcellular location">
    <subcellularLocation>
        <location evidence="1">Cell membrane</location>
    </subcellularLocation>
</comment>
<keyword evidence="12" id="KW-1185">Reference proteome</keyword>
<evidence type="ECO:0008006" key="13">
    <source>
        <dbReference type="Google" id="ProtNLM"/>
    </source>
</evidence>
<dbReference type="STRING" id="246786.GS18_0200070"/>
<evidence type="ECO:0000313" key="12">
    <source>
        <dbReference type="Proteomes" id="UP000028549"/>
    </source>
</evidence>
<dbReference type="PROSITE" id="PS50111">
    <property type="entry name" value="CHEMOTAXIS_TRANSDUC_2"/>
    <property type="match status" value="1"/>
</dbReference>
<dbReference type="Pfam" id="PF00015">
    <property type="entry name" value="MCPsignal"/>
    <property type="match status" value="1"/>
</dbReference>
<keyword evidence="4 6" id="KW-0807">Transducer</keyword>
<feature type="domain" description="HAMP" evidence="10">
    <location>
        <begin position="191"/>
        <end position="244"/>
    </location>
</feature>
<evidence type="ECO:0000256" key="1">
    <source>
        <dbReference type="ARBA" id="ARBA00004236"/>
    </source>
</evidence>
<evidence type="ECO:0000256" key="3">
    <source>
        <dbReference type="ARBA" id="ARBA00023136"/>
    </source>
</evidence>
<dbReference type="Pfam" id="PF00672">
    <property type="entry name" value="HAMP"/>
    <property type="match status" value="1"/>
</dbReference>
<evidence type="ECO:0000313" key="11">
    <source>
        <dbReference type="EMBL" id="KEZ53431.1"/>
    </source>
</evidence>
<accession>A0A084H1G9</accession>
<dbReference type="Gene3D" id="1.10.287.950">
    <property type="entry name" value="Methyl-accepting chemotaxis protein"/>
    <property type="match status" value="1"/>
</dbReference>
<feature type="transmembrane region" description="Helical" evidence="8">
    <location>
        <begin position="166"/>
        <end position="187"/>
    </location>
</feature>
<keyword evidence="8" id="KW-1133">Transmembrane helix</keyword>
<dbReference type="Gene3D" id="6.10.340.10">
    <property type="match status" value="1"/>
</dbReference>
<evidence type="ECO:0000259" key="10">
    <source>
        <dbReference type="PROSITE" id="PS50885"/>
    </source>
</evidence>
<dbReference type="SUPFAM" id="SSF58104">
    <property type="entry name" value="Methyl-accepting chemotaxis protein (MCP) signaling domain"/>
    <property type="match status" value="1"/>
</dbReference>
<sequence>MSLKKKLLFNSVGIIILATFMIGFIVFNMLMIQKTNQNEVPVLLNVEKLQGELNASKQSLNNFAFSLSDAHKEEALQSLNRTEKLLDSLNQTLQDENGKNALKKASAKFDELKQKTLPALEEKNQAEVKRQAVRVDGISNDIYFVNLHVHDRYTFIQEEVKGQIEFVILSAAIGTALLILVSSVLVIRMTSSITKPLKSMSAQAAAIAQGNLAVQSLTYKGKDEIGALNDSFSSMVNQLKGLILSIDTVSKQVDGFAETLDGETRILSEISGQVVLSTDELSAGSQSISSDLQDAVSLIERMDAGFSENVIRSQKSVKFGEEAAGAIQAGQGAISTQSDLLKENGVIMNLINQSTTTFLGYMTKIEDMTKVVSSIADQTNLLALNAAIEAARAGEAGKGFAVVAAEVRKLAEESTNATSQIFEMASLMQSGIANISESVAKGVSLAEKQKTGMDITTQAFDAIDEKMKNITLELIGLEAGVNHSKTLGGNVLQNVESISAVVEETAAGSEEISASTAEQLAAFEKMAEGVSELRKLTFDLKQTVTQFKLN</sequence>
<dbReference type="SMART" id="SM00283">
    <property type="entry name" value="MA"/>
    <property type="match status" value="1"/>
</dbReference>
<dbReference type="AlphaFoldDB" id="A0A084H1G9"/>
<dbReference type="Proteomes" id="UP000028549">
    <property type="component" value="Unassembled WGS sequence"/>
</dbReference>
<dbReference type="InterPro" id="IPR004089">
    <property type="entry name" value="MCPsignal_dom"/>
</dbReference>
<keyword evidence="3 8" id="KW-0472">Membrane</keyword>
<evidence type="ECO:0000256" key="7">
    <source>
        <dbReference type="SAM" id="Coils"/>
    </source>
</evidence>
<feature type="coiled-coil region" evidence="7">
    <location>
        <begin position="72"/>
        <end position="99"/>
    </location>
</feature>
<dbReference type="PANTHER" id="PTHR32089">
    <property type="entry name" value="METHYL-ACCEPTING CHEMOTAXIS PROTEIN MCPB"/>
    <property type="match status" value="1"/>
</dbReference>
<dbReference type="EMBL" id="JNVC02000001">
    <property type="protein sequence ID" value="KEZ53431.1"/>
    <property type="molecule type" value="Genomic_DNA"/>
</dbReference>
<dbReference type="PROSITE" id="PS50885">
    <property type="entry name" value="HAMP"/>
    <property type="match status" value="1"/>
</dbReference>
<name>A0A084H1G9_METID</name>
<evidence type="ECO:0000256" key="2">
    <source>
        <dbReference type="ARBA" id="ARBA00022475"/>
    </source>
</evidence>
<feature type="transmembrane region" description="Helical" evidence="8">
    <location>
        <begin position="7"/>
        <end position="31"/>
    </location>
</feature>
<keyword evidence="2" id="KW-1003">Cell membrane</keyword>
<dbReference type="PANTHER" id="PTHR32089:SF112">
    <property type="entry name" value="LYSOZYME-LIKE PROTEIN-RELATED"/>
    <property type="match status" value="1"/>
</dbReference>
<evidence type="ECO:0000256" key="8">
    <source>
        <dbReference type="SAM" id="Phobius"/>
    </source>
</evidence>
<comment type="similarity">
    <text evidence="5">Belongs to the methyl-accepting chemotaxis (MCP) protein family.</text>
</comment>
<evidence type="ECO:0000256" key="4">
    <source>
        <dbReference type="ARBA" id="ARBA00023224"/>
    </source>
</evidence>
<dbReference type="GO" id="GO:0005886">
    <property type="term" value="C:plasma membrane"/>
    <property type="evidence" value="ECO:0007669"/>
    <property type="project" value="UniProtKB-SubCell"/>
</dbReference>
<proteinExistence type="inferred from homology"/>
<keyword evidence="7" id="KW-0175">Coiled coil</keyword>
<protein>
    <recommendedName>
        <fullName evidence="13">Chemotaxis protein</fullName>
    </recommendedName>
</protein>
<evidence type="ECO:0000256" key="6">
    <source>
        <dbReference type="PROSITE-ProRule" id="PRU00284"/>
    </source>
</evidence>
<dbReference type="OrthoDB" id="2450685at2"/>
<comment type="caution">
    <text evidence="11">The sequence shown here is derived from an EMBL/GenBank/DDBJ whole genome shotgun (WGS) entry which is preliminary data.</text>
</comment>
<dbReference type="InterPro" id="IPR003660">
    <property type="entry name" value="HAMP_dom"/>
</dbReference>